<keyword evidence="3 5" id="KW-0732">Signal</keyword>
<dbReference type="SMART" id="SM00912">
    <property type="entry name" value="Haemagg_act"/>
    <property type="match status" value="1"/>
</dbReference>
<gene>
    <name evidence="7" type="ORF">G6M46_21130</name>
</gene>
<feature type="chain" id="PRO_5041401537" evidence="5">
    <location>
        <begin position="24"/>
        <end position="845"/>
    </location>
</feature>
<dbReference type="SUPFAM" id="SSF51126">
    <property type="entry name" value="Pectin lyase-like"/>
    <property type="match status" value="1"/>
</dbReference>
<evidence type="ECO:0000256" key="4">
    <source>
        <dbReference type="SAM" id="MobiDB-lite"/>
    </source>
</evidence>
<name>A0AA44JAA4_AGRTU</name>
<comment type="caution">
    <text evidence="7">The sequence shown here is derived from an EMBL/GenBank/DDBJ whole genome shotgun (WGS) entry which is preliminary data.</text>
</comment>
<dbReference type="InterPro" id="IPR008638">
    <property type="entry name" value="FhaB/CdiA-like_TPS"/>
</dbReference>
<evidence type="ECO:0000256" key="3">
    <source>
        <dbReference type="ARBA" id="ARBA00022729"/>
    </source>
</evidence>
<dbReference type="PANTHER" id="PTHR12338">
    <property type="entry name" value="AUTOTRANSPORTER"/>
    <property type="match status" value="1"/>
</dbReference>
<dbReference type="Proteomes" id="UP000702952">
    <property type="component" value="Unassembled WGS sequence"/>
</dbReference>
<feature type="compositionally biased region" description="Pro residues" evidence="4">
    <location>
        <begin position="658"/>
        <end position="677"/>
    </location>
</feature>
<comment type="subcellular location">
    <subcellularLocation>
        <location evidence="1">Secreted</location>
    </subcellularLocation>
</comment>
<dbReference type="EMBL" id="JAAMAY010000030">
    <property type="protein sequence ID" value="NTC30639.1"/>
    <property type="molecule type" value="Genomic_DNA"/>
</dbReference>
<keyword evidence="2" id="KW-0964">Secreted</keyword>
<dbReference type="GO" id="GO:0005576">
    <property type="term" value="C:extracellular region"/>
    <property type="evidence" value="ECO:0007669"/>
    <property type="project" value="UniProtKB-SubCell"/>
</dbReference>
<feature type="domain" description="Filamentous haemagglutinin FhaB/tRNA nuclease CdiA-like TPS" evidence="6">
    <location>
        <begin position="21"/>
        <end position="135"/>
    </location>
</feature>
<feature type="region of interest" description="Disordered" evidence="4">
    <location>
        <begin position="655"/>
        <end position="687"/>
    </location>
</feature>
<dbReference type="Pfam" id="PF05860">
    <property type="entry name" value="TPS"/>
    <property type="match status" value="1"/>
</dbReference>
<sequence>MRFWRLCLASTALVPLTGQPLWANPLDGNVVQGQATIQGAGTNDLTVTQHTDRAAIEWRGFDIENGERTRFVQPSESSVILNRVTGSQAASRIYGTLESNGTVYLINPDGVLFGPSATVNTGSLLATTHDITDTDFMAGRDRFSLTTDARASVVNEGLISVRDGGFAALVAPGVRNDGIITANYGSIGMSAVGNQFSLDLRGDQLINFAVSDEIAEDVKDVKTGQTLSSLVENKGKLKADGGRVALTAATARKVVDSVINTSGVIEANTVASKGGKIILGAATAGAKAAGSPKQVVRVSGKVSASGKKPSEKGGTVQMTGEAALLTKAAIDTSGGAGGGKILVGGDYKGGERIADAPVAYEDTLIPIADYVYLDEATTLNASATHTGNGGKIILWGNQANLFTASVFNTGGIYGGTGGFVEVSSPNSLSFVGTVDTGVGGQLLLDPHNLIIGSSDLNYTDLGSSVAGPWLTPSFYNTNSTSYISASTIENAMRSNSMVTLFLTSSYGKHGVVSIDANITAPAGHTNLWIIQSSDFIMDVELNAVVDFSASTGQFRIGSTSKPANSITASYSGKIIGNTGYISLDALNVGSASNPIRVEIVPDSDATAANYLLCANYGVCSDTGTRISVIDEYASNAQAFRDHVFVSIGVRDGHTFTPPTTPTDPEPPVVDPEAPVRPSPVFSASPVNEPDKSKIIPVKELEKTKATKDVAELSALLKNLQKSTAKASLRYQDEILNHGETKYGKIFSWILKIPAAIEAAVRTHDMYKTVNTGSSRDTPQYRAEQMRWFASTFGGDTGFGAGSPALARYVEVGSPGSLAATDFVDLNGLADSNFVARREQAEREKW</sequence>
<dbReference type="RefSeq" id="WP_081308763.1">
    <property type="nucleotide sequence ID" value="NZ_CP123838.1"/>
</dbReference>
<evidence type="ECO:0000256" key="1">
    <source>
        <dbReference type="ARBA" id="ARBA00004613"/>
    </source>
</evidence>
<protein>
    <submittedName>
        <fullName evidence="7">Filamentous hemagglutinin N-terminal domain-containing protein</fullName>
    </submittedName>
</protein>
<reference evidence="7" key="1">
    <citation type="journal article" date="2020" name="Science">
        <title>Unexpected conservation and global transmission of agrobacterial virulence plasmids.</title>
        <authorList>
            <person name="Weisberg A.J."/>
            <person name="Davis E.W. 2nd"/>
            <person name="Tabima J."/>
            <person name="Belcher M.S."/>
            <person name="Miller M."/>
            <person name="Kuo C.H."/>
            <person name="Loper J.E."/>
            <person name="Grunwald N.J."/>
            <person name="Putnam M.L."/>
            <person name="Chang J.H."/>
        </authorList>
    </citation>
    <scope>NUCLEOTIDE SEQUENCE</scope>
    <source>
        <strain evidence="7">17-1853-1a</strain>
    </source>
</reference>
<feature type="signal peptide" evidence="5">
    <location>
        <begin position="1"/>
        <end position="23"/>
    </location>
</feature>
<proteinExistence type="predicted"/>
<dbReference type="NCBIfam" id="TIGR01901">
    <property type="entry name" value="adhes_NPXG"/>
    <property type="match status" value="1"/>
</dbReference>
<evidence type="ECO:0000256" key="5">
    <source>
        <dbReference type="SAM" id="SignalP"/>
    </source>
</evidence>
<accession>A0AA44JAA4</accession>
<dbReference type="InterPro" id="IPR050909">
    <property type="entry name" value="Bact_Autotransporter_VF"/>
</dbReference>
<dbReference type="AlphaFoldDB" id="A0AA44JAA4"/>
<evidence type="ECO:0000259" key="6">
    <source>
        <dbReference type="SMART" id="SM00912"/>
    </source>
</evidence>
<dbReference type="InterPro" id="IPR012334">
    <property type="entry name" value="Pectin_lyas_fold"/>
</dbReference>
<dbReference type="Gene3D" id="2.160.20.10">
    <property type="entry name" value="Single-stranded right-handed beta-helix, Pectin lyase-like"/>
    <property type="match status" value="1"/>
</dbReference>
<evidence type="ECO:0000256" key="2">
    <source>
        <dbReference type="ARBA" id="ARBA00022525"/>
    </source>
</evidence>
<dbReference type="InterPro" id="IPR011050">
    <property type="entry name" value="Pectin_lyase_fold/virulence"/>
</dbReference>
<dbReference type="PANTHER" id="PTHR12338:SF8">
    <property type="entry name" value="HEME_HEMOPEXIN-BINDING PROTEIN"/>
    <property type="match status" value="1"/>
</dbReference>
<evidence type="ECO:0000313" key="7">
    <source>
        <dbReference type="EMBL" id="NTC30639.1"/>
    </source>
</evidence>
<organism evidence="7 8">
    <name type="scientific">Agrobacterium tumefaciens</name>
    <dbReference type="NCBI Taxonomy" id="358"/>
    <lineage>
        <taxon>Bacteria</taxon>
        <taxon>Pseudomonadati</taxon>
        <taxon>Pseudomonadota</taxon>
        <taxon>Alphaproteobacteria</taxon>
        <taxon>Hyphomicrobiales</taxon>
        <taxon>Rhizobiaceae</taxon>
        <taxon>Rhizobium/Agrobacterium group</taxon>
        <taxon>Agrobacterium</taxon>
        <taxon>Agrobacterium tumefaciens complex</taxon>
    </lineage>
</organism>
<evidence type="ECO:0000313" key="8">
    <source>
        <dbReference type="Proteomes" id="UP000702952"/>
    </source>
</evidence>